<dbReference type="Proteomes" id="UP000236732">
    <property type="component" value="Unassembled WGS sequence"/>
</dbReference>
<sequence>MPALSPLAAGDHGGRKNLGTGSGHGHCRPIRREVPTSPPHTLSVLLRSHAPCDSSLGRRLDGTFEVRDLTTAFAQGSGMRRGVHAGDFVWHVGDITFTVFEGAGAPSPGTQVVTWGGSTGLILNRAASVLFPAPIGQVEVTLVHFSQPARVTAFDSGGNIVSTVTMTAPPGVTQTMTLNGPDIGKLEIECPQGETLLTRLCPAPAGTGHSTS</sequence>
<reference evidence="2 3" key="1">
    <citation type="submission" date="2016-10" db="EMBL/GenBank/DDBJ databases">
        <authorList>
            <person name="de Groot N.N."/>
        </authorList>
    </citation>
    <scope>NUCLEOTIDE SEQUENCE [LARGE SCALE GENOMIC DNA]</scope>
    <source>
        <strain evidence="2 3">CGMCC 4.7037</strain>
    </source>
</reference>
<dbReference type="AlphaFoldDB" id="A0A1H6EJ62"/>
<protein>
    <submittedName>
        <fullName evidence="2">Uncharacterized protein</fullName>
    </submittedName>
</protein>
<dbReference type="EMBL" id="FNVT01000011">
    <property type="protein sequence ID" value="SEG97887.1"/>
    <property type="molecule type" value="Genomic_DNA"/>
</dbReference>
<evidence type="ECO:0000313" key="3">
    <source>
        <dbReference type="Proteomes" id="UP000236732"/>
    </source>
</evidence>
<name>A0A1H6EJ62_9ACTN</name>
<organism evidence="2 3">
    <name type="scientific">Nonomuraea solani</name>
    <dbReference type="NCBI Taxonomy" id="1144553"/>
    <lineage>
        <taxon>Bacteria</taxon>
        <taxon>Bacillati</taxon>
        <taxon>Actinomycetota</taxon>
        <taxon>Actinomycetes</taxon>
        <taxon>Streptosporangiales</taxon>
        <taxon>Streptosporangiaceae</taxon>
        <taxon>Nonomuraea</taxon>
    </lineage>
</organism>
<keyword evidence="3" id="KW-1185">Reference proteome</keyword>
<feature type="region of interest" description="Disordered" evidence="1">
    <location>
        <begin position="1"/>
        <end position="37"/>
    </location>
</feature>
<evidence type="ECO:0000256" key="1">
    <source>
        <dbReference type="SAM" id="MobiDB-lite"/>
    </source>
</evidence>
<accession>A0A1H6EJ62</accession>
<gene>
    <name evidence="2" type="ORF">SAMN05444920_111103</name>
</gene>
<evidence type="ECO:0000313" key="2">
    <source>
        <dbReference type="EMBL" id="SEG97887.1"/>
    </source>
</evidence>
<proteinExistence type="predicted"/>